<keyword evidence="4" id="KW-1185">Reference proteome</keyword>
<proteinExistence type="predicted"/>
<organism evidence="3 4">
    <name type="scientific">Apibacter adventoris</name>
    <dbReference type="NCBI Taxonomy" id="1679466"/>
    <lineage>
        <taxon>Bacteria</taxon>
        <taxon>Pseudomonadati</taxon>
        <taxon>Bacteroidota</taxon>
        <taxon>Flavobacteriia</taxon>
        <taxon>Flavobacteriales</taxon>
        <taxon>Weeksellaceae</taxon>
        <taxon>Apibacter</taxon>
    </lineage>
</organism>
<name>A0A2S8A7E6_9FLAO</name>
<gene>
    <name evidence="3" type="ORF">C4S77_11195</name>
</gene>
<reference evidence="3 4" key="1">
    <citation type="submission" date="2018-02" db="EMBL/GenBank/DDBJ databases">
        <title>Genome sequences of Apibacter spp., gut symbionts of Asian honey bees.</title>
        <authorList>
            <person name="Kwong W.K."/>
            <person name="Steele M.I."/>
            <person name="Moran N.A."/>
        </authorList>
    </citation>
    <scope>NUCLEOTIDE SEQUENCE [LARGE SCALE GENOMIC DNA]</scope>
    <source>
        <strain evidence="4">wkB301</strain>
    </source>
</reference>
<keyword evidence="1" id="KW-0472">Membrane</keyword>
<dbReference type="InterPro" id="IPR025646">
    <property type="entry name" value="DUF4350"/>
</dbReference>
<evidence type="ECO:0000256" key="1">
    <source>
        <dbReference type="SAM" id="Phobius"/>
    </source>
</evidence>
<keyword evidence="1" id="KW-1133">Transmembrane helix</keyword>
<evidence type="ECO:0000313" key="4">
    <source>
        <dbReference type="Proteomes" id="UP000238042"/>
    </source>
</evidence>
<feature type="transmembrane region" description="Helical" evidence="1">
    <location>
        <begin position="265"/>
        <end position="283"/>
    </location>
</feature>
<comment type="caution">
    <text evidence="3">The sequence shown here is derived from an EMBL/GenBank/DDBJ whole genome shotgun (WGS) entry which is preliminary data.</text>
</comment>
<feature type="transmembrane region" description="Helical" evidence="1">
    <location>
        <begin position="7"/>
        <end position="24"/>
    </location>
</feature>
<dbReference type="Proteomes" id="UP000238042">
    <property type="component" value="Unassembled WGS sequence"/>
</dbReference>
<feature type="domain" description="DUF4350" evidence="2">
    <location>
        <begin position="40"/>
        <end position="227"/>
    </location>
</feature>
<dbReference type="AlphaFoldDB" id="A0A2S8A7E6"/>
<protein>
    <recommendedName>
        <fullName evidence="2">DUF4350 domain-containing protein</fullName>
    </recommendedName>
</protein>
<keyword evidence="1" id="KW-0812">Transmembrane</keyword>
<evidence type="ECO:0000259" key="2">
    <source>
        <dbReference type="Pfam" id="PF14258"/>
    </source>
</evidence>
<dbReference type="OrthoDB" id="1111222at2"/>
<dbReference type="EMBL" id="PSZM01000046">
    <property type="protein sequence ID" value="PQL90450.1"/>
    <property type="molecule type" value="Genomic_DNA"/>
</dbReference>
<sequence length="398" mass="46928">MSRTLKIYTGIFIVVIGFLMYLEYTKPKPIIWTPTYSSKDKIPFGTYIAYNELAQLFPEKNKKRIEQSISSYLSFNNRTGSDVFFIINQNSTLSETDTEYLLDFVEQGNDAFIVSNFIPTPILDSLHLKTESSYYILNKDFSNVELSLVNPSFSNPRYKFEKVDQYAYFSEIDSVNSVILGQYHMGTETKTNFIKQKYGEGYFYIQLFPEAYSNYFMLKDKNYMYVVNSLNYINKNTILWEENNKSIHTPPDGILMYIFNNPPLHWAWVILLCSFVLYSLFFGKRTQRIIPIIKPLKNTTVEFTQTIGNLYYNNKEHKDIINKKIKYFLYYVKEHYFMNIEKINTEFSDLLHLKSGVPKEITDKIVSLIQKNQNSDISTEEDLKLINRTIDLFYKNIN</sequence>
<dbReference type="RefSeq" id="WP_146106111.1">
    <property type="nucleotide sequence ID" value="NZ_PSZM01000046.1"/>
</dbReference>
<accession>A0A2S8A7E6</accession>
<dbReference type="Pfam" id="PF14258">
    <property type="entry name" value="DUF4350"/>
    <property type="match status" value="1"/>
</dbReference>
<evidence type="ECO:0000313" key="3">
    <source>
        <dbReference type="EMBL" id="PQL90450.1"/>
    </source>
</evidence>